<organism evidence="2 3">
    <name type="scientific">Rodentibacter myodis</name>
    <dbReference type="NCBI Taxonomy" id="1907939"/>
    <lineage>
        <taxon>Bacteria</taxon>
        <taxon>Pseudomonadati</taxon>
        <taxon>Pseudomonadota</taxon>
        <taxon>Gammaproteobacteria</taxon>
        <taxon>Pasteurellales</taxon>
        <taxon>Pasteurellaceae</taxon>
        <taxon>Rodentibacter</taxon>
    </lineage>
</organism>
<accession>A0A1V3JQF3</accession>
<dbReference type="EMBL" id="MLHQ01000011">
    <property type="protein sequence ID" value="OOF58920.1"/>
    <property type="molecule type" value="Genomic_DNA"/>
</dbReference>
<evidence type="ECO:0000256" key="1">
    <source>
        <dbReference type="SAM" id="MobiDB-lite"/>
    </source>
</evidence>
<evidence type="ECO:0008006" key="4">
    <source>
        <dbReference type="Google" id="ProtNLM"/>
    </source>
</evidence>
<protein>
    <recommendedName>
        <fullName evidence="4">Phage virion morphogenesis protein</fullName>
    </recommendedName>
</protein>
<proteinExistence type="predicted"/>
<evidence type="ECO:0000313" key="2">
    <source>
        <dbReference type="EMBL" id="OOF58920.1"/>
    </source>
</evidence>
<dbReference type="AlphaFoldDB" id="A0A1V3JQF3"/>
<sequence>MKIQMGIDRNDLKKFLKDLEIIALPDKKKREILIRSLQMIKRQAVKTASNQRDPMGTGWKKRKNGTAKMLRRIAKLANSKAEKNKGALFYKQKRTGEIAQEHQEGIPHLFKKTEFTGKNKGGIGSDPCTLRQAKKLKDLGYTVANGKTKGGKAKRRKPTLSEIRSTLSRAKASLIIRKLEEKNGMNPSKHLTQWIIPTEKRAFLDTRDEENAKIILAEIQKYTQKQQ</sequence>
<dbReference type="RefSeq" id="WP_167367117.1">
    <property type="nucleotide sequence ID" value="NZ_MLHQ01000011.1"/>
</dbReference>
<evidence type="ECO:0000313" key="3">
    <source>
        <dbReference type="Proteomes" id="UP000188602"/>
    </source>
</evidence>
<keyword evidence="3" id="KW-1185">Reference proteome</keyword>
<feature type="region of interest" description="Disordered" evidence="1">
    <location>
        <begin position="45"/>
        <end position="64"/>
    </location>
</feature>
<reference evidence="2 3" key="1">
    <citation type="submission" date="2016-10" db="EMBL/GenBank/DDBJ databases">
        <title>Rodentibacter gen. nov. and new species.</title>
        <authorList>
            <person name="Christensen H."/>
        </authorList>
    </citation>
    <scope>NUCLEOTIDE SEQUENCE [LARGE SCALE GENOMIC DNA]</scope>
    <source>
        <strain evidence="2 3">Ac151</strain>
    </source>
</reference>
<comment type="caution">
    <text evidence="2">The sequence shown here is derived from an EMBL/GenBank/DDBJ whole genome shotgun (WGS) entry which is preliminary data.</text>
</comment>
<gene>
    <name evidence="2" type="ORF">BKL49_05100</name>
</gene>
<name>A0A1V3JQF3_9PAST</name>
<dbReference type="Proteomes" id="UP000188602">
    <property type="component" value="Unassembled WGS sequence"/>
</dbReference>
<dbReference type="STRING" id="1907939.BKL49_05100"/>